<evidence type="ECO:0000313" key="13">
    <source>
        <dbReference type="Proteomes" id="UP000094455"/>
    </source>
</evidence>
<feature type="binding site" evidence="11">
    <location>
        <position position="130"/>
    </location>
    <ligand>
        <name>Fe(2+)</name>
        <dbReference type="ChEBI" id="CHEBI:29033"/>
        <note>for iron-dependent acireductone dioxygenase activity</note>
    </ligand>
</feature>
<dbReference type="GO" id="GO:0010308">
    <property type="term" value="F:acireductone dioxygenase (Ni2+-requiring) activity"/>
    <property type="evidence" value="ECO:0007669"/>
    <property type="project" value="UniProtKB-UniRule"/>
</dbReference>
<keyword evidence="8 11" id="KW-0408">Iron</keyword>
<dbReference type="GO" id="GO:0005737">
    <property type="term" value="C:cytoplasm"/>
    <property type="evidence" value="ECO:0007669"/>
    <property type="project" value="UniProtKB-SubCell"/>
</dbReference>
<feature type="binding site" evidence="11">
    <location>
        <position position="91"/>
    </location>
    <ligand>
        <name>Fe(2+)</name>
        <dbReference type="ChEBI" id="CHEBI:29033"/>
        <note>for iron-dependent acireductone dioxygenase activity</note>
    </ligand>
</feature>
<dbReference type="UniPathway" id="UPA00904">
    <property type="reaction ID" value="UER00878"/>
</dbReference>
<evidence type="ECO:0000313" key="12">
    <source>
        <dbReference type="EMBL" id="ODQ45611.1"/>
    </source>
</evidence>
<dbReference type="GO" id="GO:0019509">
    <property type="term" value="P:L-methionine salvage from methylthioadenosine"/>
    <property type="evidence" value="ECO:0007669"/>
    <property type="project" value="UniProtKB-UniRule"/>
</dbReference>
<dbReference type="GO" id="GO:0016151">
    <property type="term" value="F:nickel cation binding"/>
    <property type="evidence" value="ECO:0007669"/>
    <property type="project" value="UniProtKB-UniRule"/>
</dbReference>
<comment type="catalytic activity">
    <reaction evidence="11">
        <text>1,2-dihydroxy-5-(methylsulfanyl)pent-1-en-3-one + O2 = 3-(methylsulfanyl)propanoate + CO + formate + 2 H(+)</text>
        <dbReference type="Rhea" id="RHEA:14161"/>
        <dbReference type="ChEBI" id="CHEBI:15378"/>
        <dbReference type="ChEBI" id="CHEBI:15379"/>
        <dbReference type="ChEBI" id="CHEBI:15740"/>
        <dbReference type="ChEBI" id="CHEBI:17245"/>
        <dbReference type="ChEBI" id="CHEBI:49016"/>
        <dbReference type="ChEBI" id="CHEBI:49252"/>
        <dbReference type="EC" id="1.13.11.53"/>
    </reaction>
</comment>
<evidence type="ECO:0000256" key="10">
    <source>
        <dbReference type="ARBA" id="ARBA00023242"/>
    </source>
</evidence>
<dbReference type="Pfam" id="PF03079">
    <property type="entry name" value="ARD"/>
    <property type="match status" value="1"/>
</dbReference>
<keyword evidence="9 11" id="KW-0486">Methionine biosynthesis</keyword>
<dbReference type="GO" id="GO:0005506">
    <property type="term" value="F:iron ion binding"/>
    <property type="evidence" value="ECO:0007669"/>
    <property type="project" value="UniProtKB-UniRule"/>
</dbReference>
<dbReference type="InterPro" id="IPR011051">
    <property type="entry name" value="RmlC_Cupin_sf"/>
</dbReference>
<feature type="binding site" evidence="11">
    <location>
        <position position="85"/>
    </location>
    <ligand>
        <name>Ni(2+)</name>
        <dbReference type="ChEBI" id="CHEBI:49786"/>
        <note>for nickel-dependent acireductone dioxygenase activity</note>
    </ligand>
</feature>
<dbReference type="EC" id="1.13.11.53" evidence="11"/>
<dbReference type="GO" id="GO:0005634">
    <property type="term" value="C:nucleus"/>
    <property type="evidence" value="ECO:0007669"/>
    <property type="project" value="UniProtKB-SubCell"/>
</dbReference>
<comment type="cofactor">
    <cofactor evidence="11">
        <name>Fe(2+)</name>
        <dbReference type="ChEBI" id="CHEBI:29033"/>
    </cofactor>
    <cofactor evidence="11">
        <name>Ni(2+)</name>
        <dbReference type="ChEBI" id="CHEBI:49786"/>
    </cofactor>
    <text evidence="11">Binds either 1 Fe or Ni cation per monomer. Iron-binding promotes an acireductone dioxygenase reaction producing 2-keto-4-methylthiobutyrate, while nickel-binding promotes an acireductone dioxygenase reaction producing 3-(methylsulfanyl)propanoate.</text>
</comment>
<dbReference type="AlphaFoldDB" id="A0A1E3NHK9"/>
<feature type="binding site" evidence="11">
    <location>
        <position position="91"/>
    </location>
    <ligand>
        <name>Ni(2+)</name>
        <dbReference type="ChEBI" id="CHEBI:49786"/>
        <note>for nickel-dependent acireductone dioxygenase activity</note>
    </ligand>
</feature>
<keyword evidence="2 11" id="KW-0963">Cytoplasm</keyword>
<feature type="binding site" evidence="11">
    <location>
        <position position="87"/>
    </location>
    <ligand>
        <name>Ni(2+)</name>
        <dbReference type="ChEBI" id="CHEBI:49786"/>
        <note>for nickel-dependent acireductone dioxygenase activity</note>
    </ligand>
</feature>
<dbReference type="PANTHER" id="PTHR23418:SF0">
    <property type="entry name" value="ACIREDUCTONE DIOXYGENASE"/>
    <property type="match status" value="1"/>
</dbReference>
<keyword evidence="7 11" id="KW-0560">Oxidoreductase</keyword>
<dbReference type="GeneID" id="30178081"/>
<gene>
    <name evidence="11" type="primary">ADI1</name>
    <name evidence="12" type="ORF">PICMEDRAFT_16913</name>
</gene>
<comment type="pathway">
    <text evidence="11">Amino-acid biosynthesis; L-methionine biosynthesis via salvage pathway; L-methionine from S-methyl-5-thio-alpha-D-ribose 1-phosphate: step 5/6.</text>
</comment>
<proteinExistence type="inferred from homology"/>
<feature type="binding site" evidence="11">
    <location>
        <position position="130"/>
    </location>
    <ligand>
        <name>Ni(2+)</name>
        <dbReference type="ChEBI" id="CHEBI:49786"/>
        <note>for nickel-dependent acireductone dioxygenase activity</note>
    </ligand>
</feature>
<comment type="similarity">
    <text evidence="11">Belongs to the acireductone dioxygenase (ARD) family.</text>
</comment>
<organism evidence="12 13">
    <name type="scientific">Pichia membranifaciens NRRL Y-2026</name>
    <dbReference type="NCBI Taxonomy" id="763406"/>
    <lineage>
        <taxon>Eukaryota</taxon>
        <taxon>Fungi</taxon>
        <taxon>Dikarya</taxon>
        <taxon>Ascomycota</taxon>
        <taxon>Saccharomycotina</taxon>
        <taxon>Pichiomycetes</taxon>
        <taxon>Pichiales</taxon>
        <taxon>Pichiaceae</taxon>
        <taxon>Pichia</taxon>
    </lineage>
</organism>
<evidence type="ECO:0000256" key="4">
    <source>
        <dbReference type="ARBA" id="ARBA00022605"/>
    </source>
</evidence>
<accession>A0A1E3NHK9</accession>
<dbReference type="EMBL" id="KV454004">
    <property type="protein sequence ID" value="ODQ45611.1"/>
    <property type="molecule type" value="Genomic_DNA"/>
</dbReference>
<name>A0A1E3NHK9_9ASCO</name>
<dbReference type="InterPro" id="IPR014710">
    <property type="entry name" value="RmlC-like_jellyroll"/>
</dbReference>
<evidence type="ECO:0000256" key="6">
    <source>
        <dbReference type="ARBA" id="ARBA00022964"/>
    </source>
</evidence>
<evidence type="ECO:0000256" key="7">
    <source>
        <dbReference type="ARBA" id="ARBA00023002"/>
    </source>
</evidence>
<dbReference type="Proteomes" id="UP000094455">
    <property type="component" value="Unassembled WGS sequence"/>
</dbReference>
<evidence type="ECO:0000256" key="11">
    <source>
        <dbReference type="HAMAP-Rule" id="MF_03154"/>
    </source>
</evidence>
<dbReference type="InterPro" id="IPR004313">
    <property type="entry name" value="ARD"/>
</dbReference>
<evidence type="ECO:0000256" key="3">
    <source>
        <dbReference type="ARBA" id="ARBA00022596"/>
    </source>
</evidence>
<dbReference type="HAMAP" id="MF_03154">
    <property type="entry name" value="Salvage_MtnD_euk"/>
    <property type="match status" value="1"/>
</dbReference>
<keyword evidence="13" id="KW-1185">Reference proteome</keyword>
<sequence>MVKIYYYKEDDSPMTAPHDSGEPVAAEELEKLGVFYKYIDSQASVDNLATERQYKNRDYITLDGATFPGGEEALNAKLDVFFNEHIHEDEEIRYIIDGTGYFDVRDNNDRWVRTLVEKYDLLILPAGIYHRFTLTDDKFVKALRLFKDEPKWVALNRIDGNTESNEFRKEYFASLSS</sequence>
<feature type="binding site" evidence="11">
    <location>
        <position position="87"/>
    </location>
    <ligand>
        <name>Fe(2+)</name>
        <dbReference type="ChEBI" id="CHEBI:29033"/>
        <note>for iron-dependent acireductone dioxygenase activity</note>
    </ligand>
</feature>
<feature type="binding site" evidence="11">
    <location>
        <position position="85"/>
    </location>
    <ligand>
        <name>Fe(2+)</name>
        <dbReference type="ChEBI" id="CHEBI:29033"/>
        <note>for iron-dependent acireductone dioxygenase activity</note>
    </ligand>
</feature>
<dbReference type="FunFam" id="2.60.120.10:FF:000099">
    <property type="entry name" value="1,2-dihydroxy-3-keto-5-methylthiopentene dioxygenase"/>
    <property type="match status" value="1"/>
</dbReference>
<keyword evidence="3 11" id="KW-0533">Nickel</keyword>
<dbReference type="RefSeq" id="XP_019016724.1">
    <property type="nucleotide sequence ID" value="XM_019161394.1"/>
</dbReference>
<evidence type="ECO:0000256" key="5">
    <source>
        <dbReference type="ARBA" id="ARBA00022723"/>
    </source>
</evidence>
<evidence type="ECO:0000256" key="9">
    <source>
        <dbReference type="ARBA" id="ARBA00023167"/>
    </source>
</evidence>
<keyword evidence="10 11" id="KW-0539">Nucleus</keyword>
<keyword evidence="5 11" id="KW-0479">Metal-binding</keyword>
<evidence type="ECO:0000256" key="8">
    <source>
        <dbReference type="ARBA" id="ARBA00023004"/>
    </source>
</evidence>
<dbReference type="InterPro" id="IPR027496">
    <property type="entry name" value="ARD_euk"/>
</dbReference>
<dbReference type="PANTHER" id="PTHR23418">
    <property type="entry name" value="ACIREDUCTONE DIOXYGENASE"/>
    <property type="match status" value="1"/>
</dbReference>
<comment type="subcellular location">
    <subcellularLocation>
        <location evidence="11">Cytoplasm</location>
    </subcellularLocation>
    <subcellularLocation>
        <location evidence="11">Nucleus</location>
    </subcellularLocation>
</comment>
<evidence type="ECO:0000256" key="1">
    <source>
        <dbReference type="ARBA" id="ARBA00000428"/>
    </source>
</evidence>
<dbReference type="Gene3D" id="2.60.120.10">
    <property type="entry name" value="Jelly Rolls"/>
    <property type="match status" value="1"/>
</dbReference>
<dbReference type="EC" id="1.13.11.54" evidence="11"/>
<comment type="function">
    <text evidence="11">Catalyzes 2 different reactions between oxygen and the acireductone 1,2-dihydroxy-3-keto-5-methylthiopentene (DHK-MTPene) depending upon the metal bound in the active site. Fe-containing acireductone dioxygenase (Fe-ARD) produces formate and 2-keto-4-methylthiobutyrate (KMTB), the alpha-ketoacid precursor of methionine in the methionine recycle pathway. Ni-containing acireductone dioxygenase (Ni-ARD) produces methylthiopropionate, carbon monoxide and formate, and does not lie on the methionine recycle pathway.</text>
</comment>
<dbReference type="CDD" id="cd02232">
    <property type="entry name" value="cupin_ARD"/>
    <property type="match status" value="1"/>
</dbReference>
<dbReference type="OrthoDB" id="1867259at2759"/>
<keyword evidence="6 11" id="KW-0223">Dioxygenase</keyword>
<protein>
    <recommendedName>
        <fullName evidence="11">Acireductone dioxygenase</fullName>
    </recommendedName>
    <alternativeName>
        <fullName evidence="11">Acireductone dioxygenase (Fe(2+)-requiring)</fullName>
        <shortName evidence="11">ARD'</shortName>
        <shortName evidence="11">Fe-ARD</shortName>
        <ecNumber evidence="11">1.13.11.54</ecNumber>
    </alternativeName>
    <alternativeName>
        <fullName evidence="11">Acireductone dioxygenase (Ni(2+)-requiring)</fullName>
        <shortName evidence="11">ARD</shortName>
        <shortName evidence="11">Ni-ARD</shortName>
        <ecNumber evidence="11">1.13.11.53</ecNumber>
    </alternativeName>
</protein>
<reference evidence="12 13" key="1">
    <citation type="journal article" date="2016" name="Proc. Natl. Acad. Sci. U.S.A.">
        <title>Comparative genomics of biotechnologically important yeasts.</title>
        <authorList>
            <person name="Riley R."/>
            <person name="Haridas S."/>
            <person name="Wolfe K.H."/>
            <person name="Lopes M.R."/>
            <person name="Hittinger C.T."/>
            <person name="Goeker M."/>
            <person name="Salamov A.A."/>
            <person name="Wisecaver J.H."/>
            <person name="Long T.M."/>
            <person name="Calvey C.H."/>
            <person name="Aerts A.L."/>
            <person name="Barry K.W."/>
            <person name="Choi C."/>
            <person name="Clum A."/>
            <person name="Coughlan A.Y."/>
            <person name="Deshpande S."/>
            <person name="Douglass A.P."/>
            <person name="Hanson S.J."/>
            <person name="Klenk H.-P."/>
            <person name="LaButti K.M."/>
            <person name="Lapidus A."/>
            <person name="Lindquist E.A."/>
            <person name="Lipzen A.M."/>
            <person name="Meier-Kolthoff J.P."/>
            <person name="Ohm R.A."/>
            <person name="Otillar R.P."/>
            <person name="Pangilinan J.L."/>
            <person name="Peng Y."/>
            <person name="Rokas A."/>
            <person name="Rosa C.A."/>
            <person name="Scheuner C."/>
            <person name="Sibirny A.A."/>
            <person name="Slot J.C."/>
            <person name="Stielow J.B."/>
            <person name="Sun H."/>
            <person name="Kurtzman C.P."/>
            <person name="Blackwell M."/>
            <person name="Grigoriev I.V."/>
            <person name="Jeffries T.W."/>
        </authorList>
    </citation>
    <scope>NUCLEOTIDE SEQUENCE [LARGE SCALE GENOMIC DNA]</scope>
    <source>
        <strain evidence="12 13">NRRL Y-2026</strain>
    </source>
</reference>
<keyword evidence="4 11" id="KW-0028">Amino-acid biosynthesis</keyword>
<dbReference type="SUPFAM" id="SSF51182">
    <property type="entry name" value="RmlC-like cupins"/>
    <property type="match status" value="1"/>
</dbReference>
<evidence type="ECO:0000256" key="2">
    <source>
        <dbReference type="ARBA" id="ARBA00022490"/>
    </source>
</evidence>
<comment type="catalytic activity">
    <reaction evidence="1 11">
        <text>1,2-dihydroxy-5-(methylsulfanyl)pent-1-en-3-one + O2 = 4-methylsulfanyl-2-oxobutanoate + formate + 2 H(+)</text>
        <dbReference type="Rhea" id="RHEA:24504"/>
        <dbReference type="ChEBI" id="CHEBI:15378"/>
        <dbReference type="ChEBI" id="CHEBI:15379"/>
        <dbReference type="ChEBI" id="CHEBI:15740"/>
        <dbReference type="ChEBI" id="CHEBI:16723"/>
        <dbReference type="ChEBI" id="CHEBI:49252"/>
        <dbReference type="EC" id="1.13.11.54"/>
    </reaction>
</comment>
<dbReference type="STRING" id="763406.A0A1E3NHK9"/>
<dbReference type="GO" id="GO:0010309">
    <property type="term" value="F:acireductone dioxygenase [iron(II)-requiring] activity"/>
    <property type="evidence" value="ECO:0007669"/>
    <property type="project" value="UniProtKB-UniRule"/>
</dbReference>